<dbReference type="NCBIfam" id="TIGR00302">
    <property type="entry name" value="phosphoribosylformylglycinamidine synthase subunit PurS"/>
    <property type="match status" value="1"/>
</dbReference>
<proteinExistence type="inferred from homology"/>
<protein>
    <recommendedName>
        <fullName evidence="6">Phosphoribosylformylglycinamidine synthase subunit PurS</fullName>
        <shortName evidence="6">FGAM synthase</shortName>
        <ecNumber evidence="6">6.3.5.3</ecNumber>
    </recommendedName>
    <alternativeName>
        <fullName evidence="6">Formylglycinamide ribonucleotide amidotransferase subunit III</fullName>
        <shortName evidence="6">FGAR amidotransferase III</shortName>
        <shortName evidence="6">FGAR-AT III</shortName>
    </alternativeName>
    <alternativeName>
        <fullName evidence="6">Phosphoribosylformylglycinamidine synthase subunit III</fullName>
    </alternativeName>
</protein>
<sequence>MKISIYISPKEGVLDPQGQAALGALKSLGFDEVTAVHIGRYITLEVEGDDAAKAEERVTEMCDRLLANPIIEDYRVNVE</sequence>
<dbReference type="PANTHER" id="PTHR34696">
    <property type="entry name" value="PHOSPHORIBOSYLFORMYLGLYCINAMIDINE SYNTHASE SUBUNIT PURS"/>
    <property type="match status" value="1"/>
</dbReference>
<comment type="function">
    <text evidence="6">Part of the phosphoribosylformylglycinamidine synthase complex involved in the purines biosynthetic pathway. Catalyzes the ATP-dependent conversion of formylglycinamide ribonucleotide (FGAR) and glutamine to yield formylglycinamidine ribonucleotide (FGAM) and glutamate. The FGAM synthase complex is composed of three subunits. PurQ produces an ammonia molecule by converting glutamine to glutamate. PurL transfers the ammonia molecule to FGAR to form FGAM in an ATP-dependent manner. PurS interacts with PurQ and PurL and is thought to assist in the transfer of the ammonia molecule from PurQ to PurL.</text>
</comment>
<evidence type="ECO:0000256" key="3">
    <source>
        <dbReference type="ARBA" id="ARBA00022741"/>
    </source>
</evidence>
<evidence type="ECO:0000256" key="1">
    <source>
        <dbReference type="ARBA" id="ARBA00022490"/>
    </source>
</evidence>
<dbReference type="InterPro" id="IPR003850">
    <property type="entry name" value="PurS"/>
</dbReference>
<gene>
    <name evidence="6" type="primary">purS</name>
    <name evidence="7" type="ORF">A2Y75_07430</name>
</gene>
<dbReference type="EC" id="6.3.5.3" evidence="6"/>
<dbReference type="UniPathway" id="UPA00074">
    <property type="reaction ID" value="UER00128"/>
</dbReference>
<evidence type="ECO:0000256" key="2">
    <source>
        <dbReference type="ARBA" id="ARBA00022598"/>
    </source>
</evidence>
<evidence type="ECO:0000256" key="4">
    <source>
        <dbReference type="ARBA" id="ARBA00022755"/>
    </source>
</evidence>
<comment type="subunit">
    <text evidence="6">Part of the FGAM synthase complex composed of 1 PurL, 1 PurQ and 2 PurS subunits.</text>
</comment>
<reference evidence="7 8" key="1">
    <citation type="journal article" date="2016" name="Nat. Commun.">
        <title>Thousands of microbial genomes shed light on interconnected biogeochemical processes in an aquifer system.</title>
        <authorList>
            <person name="Anantharaman K."/>
            <person name="Brown C.T."/>
            <person name="Hug L.A."/>
            <person name="Sharon I."/>
            <person name="Castelle C.J."/>
            <person name="Probst A.J."/>
            <person name="Thomas B.C."/>
            <person name="Singh A."/>
            <person name="Wilkins M.J."/>
            <person name="Karaoz U."/>
            <person name="Brodie E.L."/>
            <person name="Williams K.H."/>
            <person name="Hubbard S.S."/>
            <person name="Banfield J.F."/>
        </authorList>
    </citation>
    <scope>NUCLEOTIDE SEQUENCE [LARGE SCALE GENOMIC DNA]</scope>
</reference>
<comment type="subcellular location">
    <subcellularLocation>
        <location evidence="6">Cytoplasm</location>
    </subcellularLocation>
</comment>
<dbReference type="GO" id="GO:0005737">
    <property type="term" value="C:cytoplasm"/>
    <property type="evidence" value="ECO:0007669"/>
    <property type="project" value="UniProtKB-SubCell"/>
</dbReference>
<evidence type="ECO:0000256" key="6">
    <source>
        <dbReference type="HAMAP-Rule" id="MF_01926"/>
    </source>
</evidence>
<comment type="caution">
    <text evidence="7">The sequence shown here is derived from an EMBL/GenBank/DDBJ whole genome shotgun (WGS) entry which is preliminary data.</text>
</comment>
<evidence type="ECO:0000313" key="8">
    <source>
        <dbReference type="Proteomes" id="UP000177876"/>
    </source>
</evidence>
<evidence type="ECO:0000313" key="7">
    <source>
        <dbReference type="EMBL" id="OFW57254.1"/>
    </source>
</evidence>
<keyword evidence="2 6" id="KW-0436">Ligase</keyword>
<comment type="pathway">
    <text evidence="6">Purine metabolism; IMP biosynthesis via de novo pathway; 5-amino-1-(5-phospho-D-ribosyl)imidazole from N(2)-formyl-N(1)-(5-phospho-D-ribosyl)glycinamide: step 1/2.</text>
</comment>
<dbReference type="Gene3D" id="3.30.1280.10">
    <property type="entry name" value="Phosphoribosylformylglycinamidine synthase subunit PurS"/>
    <property type="match status" value="1"/>
</dbReference>
<dbReference type="NCBIfam" id="NF004630">
    <property type="entry name" value="PRK05974.1"/>
    <property type="match status" value="1"/>
</dbReference>
<organism evidence="7 8">
    <name type="scientific">Candidatus Solincola sediminis</name>
    <dbReference type="NCBI Taxonomy" id="1797199"/>
    <lineage>
        <taxon>Bacteria</taxon>
        <taxon>Bacillati</taxon>
        <taxon>Actinomycetota</taxon>
        <taxon>Candidatus Geothermincolia</taxon>
        <taxon>Candidatus Geothermincolales</taxon>
        <taxon>Candidatus Geothermincolaceae</taxon>
        <taxon>Candidatus Solincola</taxon>
    </lineage>
</organism>
<dbReference type="InterPro" id="IPR036604">
    <property type="entry name" value="PurS-like_sf"/>
</dbReference>
<dbReference type="HAMAP" id="MF_01926">
    <property type="entry name" value="PurS"/>
    <property type="match status" value="1"/>
</dbReference>
<dbReference type="GO" id="GO:0005524">
    <property type="term" value="F:ATP binding"/>
    <property type="evidence" value="ECO:0007669"/>
    <property type="project" value="UniProtKB-UniRule"/>
</dbReference>
<dbReference type="AlphaFoldDB" id="A0A1F2WKA3"/>
<dbReference type="EMBL" id="MELK01000035">
    <property type="protein sequence ID" value="OFW57254.1"/>
    <property type="molecule type" value="Genomic_DNA"/>
</dbReference>
<keyword evidence="5 6" id="KW-0067">ATP-binding</keyword>
<comment type="similarity">
    <text evidence="6">Belongs to the PurS family.</text>
</comment>
<dbReference type="PANTHER" id="PTHR34696:SF1">
    <property type="entry name" value="PHOSPHORIBOSYLFORMYLGLYCINAMIDINE SYNTHASE SUBUNIT PURS"/>
    <property type="match status" value="1"/>
</dbReference>
<evidence type="ECO:0000256" key="5">
    <source>
        <dbReference type="ARBA" id="ARBA00022840"/>
    </source>
</evidence>
<dbReference type="GO" id="GO:0004642">
    <property type="term" value="F:phosphoribosylformylglycinamidine synthase activity"/>
    <property type="evidence" value="ECO:0007669"/>
    <property type="project" value="UniProtKB-UniRule"/>
</dbReference>
<keyword evidence="1 6" id="KW-0963">Cytoplasm</keyword>
<keyword evidence="3 6" id="KW-0547">Nucleotide-binding</keyword>
<comment type="catalytic activity">
    <reaction evidence="6">
        <text>N(2)-formyl-N(1)-(5-phospho-beta-D-ribosyl)glycinamide + L-glutamine + ATP + H2O = 2-formamido-N(1)-(5-O-phospho-beta-D-ribosyl)acetamidine + L-glutamate + ADP + phosphate + H(+)</text>
        <dbReference type="Rhea" id="RHEA:17129"/>
        <dbReference type="ChEBI" id="CHEBI:15377"/>
        <dbReference type="ChEBI" id="CHEBI:15378"/>
        <dbReference type="ChEBI" id="CHEBI:29985"/>
        <dbReference type="ChEBI" id="CHEBI:30616"/>
        <dbReference type="ChEBI" id="CHEBI:43474"/>
        <dbReference type="ChEBI" id="CHEBI:58359"/>
        <dbReference type="ChEBI" id="CHEBI:147286"/>
        <dbReference type="ChEBI" id="CHEBI:147287"/>
        <dbReference type="ChEBI" id="CHEBI:456216"/>
        <dbReference type="EC" id="6.3.5.3"/>
    </reaction>
</comment>
<name>A0A1F2WKA3_9ACTN</name>
<dbReference type="SUPFAM" id="SSF82697">
    <property type="entry name" value="PurS-like"/>
    <property type="match status" value="1"/>
</dbReference>
<accession>A0A1F2WKA3</accession>
<dbReference type="Proteomes" id="UP000177876">
    <property type="component" value="Unassembled WGS sequence"/>
</dbReference>
<keyword evidence="4 6" id="KW-0658">Purine biosynthesis</keyword>
<dbReference type="Pfam" id="PF02700">
    <property type="entry name" value="PurS"/>
    <property type="match status" value="1"/>
</dbReference>
<dbReference type="STRING" id="1797197.A2Y75_07430"/>
<dbReference type="GO" id="GO:0006189">
    <property type="term" value="P:'de novo' IMP biosynthetic process"/>
    <property type="evidence" value="ECO:0007669"/>
    <property type="project" value="UniProtKB-UniRule"/>
</dbReference>